<feature type="region of interest" description="Disordered" evidence="1">
    <location>
        <begin position="207"/>
        <end position="241"/>
    </location>
</feature>
<protein>
    <submittedName>
        <fullName evidence="2">Uncharacterized protein</fullName>
    </submittedName>
</protein>
<sequence length="309" mass="32624">MATQVLSTSCMQQQKPPALMDAAPGQHSRLMAKPVHPSGRSSGTSARQPGFAVRSLNFDTAAAPPGMHSWTSARTSDASSTVINTKTMTISPPSSSSLNRISAGSSPSSQANTPDSGISGTAFGSMPKTLESDYSLSTLTPPSALSSSSSFSGVGGGICSGTAGGSGSGGSGQRKRKTVTIDESQTSIVMISPDDLYRTYSGMISSFAERQDHSTEEDLSRGNDEEDGENEEEEEEEEDFYDGYRLYEQQQEESGSYCDAGNYLDSFSEGQVSEVPFGSGGVHLSLTDGHNGRFVLDSETGWPLKRSER</sequence>
<dbReference type="EMBL" id="JAWDGP010005939">
    <property type="protein sequence ID" value="KAK3749442.1"/>
    <property type="molecule type" value="Genomic_DNA"/>
</dbReference>
<feature type="region of interest" description="Disordered" evidence="1">
    <location>
        <begin position="162"/>
        <end position="181"/>
    </location>
</feature>
<feature type="region of interest" description="Disordered" evidence="1">
    <location>
        <begin position="1"/>
        <end position="50"/>
    </location>
</feature>
<proteinExistence type="predicted"/>
<keyword evidence="3" id="KW-1185">Reference proteome</keyword>
<feature type="compositionally biased region" description="Polar residues" evidence="1">
    <location>
        <begin position="1"/>
        <end position="15"/>
    </location>
</feature>
<feature type="compositionally biased region" description="Basic and acidic residues" evidence="1">
    <location>
        <begin position="209"/>
        <end position="223"/>
    </location>
</feature>
<feature type="region of interest" description="Disordered" evidence="1">
    <location>
        <begin position="86"/>
        <end position="124"/>
    </location>
</feature>
<feature type="compositionally biased region" description="Acidic residues" evidence="1">
    <location>
        <begin position="224"/>
        <end position="241"/>
    </location>
</feature>
<gene>
    <name evidence="2" type="ORF">RRG08_003290</name>
</gene>
<reference evidence="2" key="1">
    <citation type="journal article" date="2023" name="G3 (Bethesda)">
        <title>A reference genome for the long-term kleptoplast-retaining sea slug Elysia crispata morphotype clarki.</title>
        <authorList>
            <person name="Eastman K.E."/>
            <person name="Pendleton A.L."/>
            <person name="Shaikh M.A."/>
            <person name="Suttiyut T."/>
            <person name="Ogas R."/>
            <person name="Tomko P."/>
            <person name="Gavelis G."/>
            <person name="Widhalm J.R."/>
            <person name="Wisecaver J.H."/>
        </authorList>
    </citation>
    <scope>NUCLEOTIDE SEQUENCE</scope>
    <source>
        <strain evidence="2">ECLA1</strain>
    </source>
</reference>
<evidence type="ECO:0000313" key="2">
    <source>
        <dbReference type="EMBL" id="KAK3749442.1"/>
    </source>
</evidence>
<feature type="compositionally biased region" description="Polar residues" evidence="1">
    <location>
        <begin position="98"/>
        <end position="119"/>
    </location>
</feature>
<name>A0AAE1D135_9GAST</name>
<dbReference type="AlphaFoldDB" id="A0AAE1D135"/>
<accession>A0AAE1D135</accession>
<feature type="compositionally biased region" description="Gly residues" evidence="1">
    <location>
        <begin position="162"/>
        <end position="172"/>
    </location>
</feature>
<comment type="caution">
    <text evidence="2">The sequence shown here is derived from an EMBL/GenBank/DDBJ whole genome shotgun (WGS) entry which is preliminary data.</text>
</comment>
<organism evidence="2 3">
    <name type="scientific">Elysia crispata</name>
    <name type="common">lettuce slug</name>
    <dbReference type="NCBI Taxonomy" id="231223"/>
    <lineage>
        <taxon>Eukaryota</taxon>
        <taxon>Metazoa</taxon>
        <taxon>Spiralia</taxon>
        <taxon>Lophotrochozoa</taxon>
        <taxon>Mollusca</taxon>
        <taxon>Gastropoda</taxon>
        <taxon>Heterobranchia</taxon>
        <taxon>Euthyneura</taxon>
        <taxon>Panpulmonata</taxon>
        <taxon>Sacoglossa</taxon>
        <taxon>Placobranchoidea</taxon>
        <taxon>Plakobranchidae</taxon>
        <taxon>Elysia</taxon>
    </lineage>
</organism>
<dbReference type="Proteomes" id="UP001283361">
    <property type="component" value="Unassembled WGS sequence"/>
</dbReference>
<evidence type="ECO:0000256" key="1">
    <source>
        <dbReference type="SAM" id="MobiDB-lite"/>
    </source>
</evidence>
<evidence type="ECO:0000313" key="3">
    <source>
        <dbReference type="Proteomes" id="UP001283361"/>
    </source>
</evidence>